<gene>
    <name evidence="1" type="ORF">ACFSBT_17500</name>
</gene>
<evidence type="ECO:0000313" key="1">
    <source>
        <dbReference type="EMBL" id="MFD1515079.1"/>
    </source>
</evidence>
<name>A0ABD6AZV3_9EURY</name>
<comment type="caution">
    <text evidence="1">The sequence shown here is derived from an EMBL/GenBank/DDBJ whole genome shotgun (WGS) entry which is preliminary data.</text>
</comment>
<dbReference type="Proteomes" id="UP001597187">
    <property type="component" value="Unassembled WGS sequence"/>
</dbReference>
<dbReference type="EMBL" id="JBHUDC010000008">
    <property type="protein sequence ID" value="MFD1515079.1"/>
    <property type="molecule type" value="Genomic_DNA"/>
</dbReference>
<dbReference type="RefSeq" id="WP_250875003.1">
    <property type="nucleotide sequence ID" value="NZ_JALXFV010000008.1"/>
</dbReference>
<keyword evidence="2" id="KW-1185">Reference proteome</keyword>
<reference evidence="1 2" key="1">
    <citation type="journal article" date="2019" name="Int. J. Syst. Evol. Microbiol.">
        <title>The Global Catalogue of Microorganisms (GCM) 10K type strain sequencing project: providing services to taxonomists for standard genome sequencing and annotation.</title>
        <authorList>
            <consortium name="The Broad Institute Genomics Platform"/>
            <consortium name="The Broad Institute Genome Sequencing Center for Infectious Disease"/>
            <person name="Wu L."/>
            <person name="Ma J."/>
        </authorList>
    </citation>
    <scope>NUCLEOTIDE SEQUENCE [LARGE SCALE GENOMIC DNA]</scope>
    <source>
        <strain evidence="1 2">CGMCC 1.12563</strain>
    </source>
</reference>
<sequence length="58" mass="6680">MAVKHYSRRYTLDPANTDTESTTLTLEDLRAFIEDNEEYNPRLRAVTFEVDDAVSDPS</sequence>
<proteinExistence type="predicted"/>
<organism evidence="1 2">
    <name type="scientific">Halomarina rubra</name>
    <dbReference type="NCBI Taxonomy" id="2071873"/>
    <lineage>
        <taxon>Archaea</taxon>
        <taxon>Methanobacteriati</taxon>
        <taxon>Methanobacteriota</taxon>
        <taxon>Stenosarchaea group</taxon>
        <taxon>Halobacteria</taxon>
        <taxon>Halobacteriales</taxon>
        <taxon>Natronomonadaceae</taxon>
        <taxon>Halomarina</taxon>
    </lineage>
</organism>
<dbReference type="AlphaFoldDB" id="A0ABD6AZV3"/>
<protein>
    <submittedName>
        <fullName evidence="1">Uncharacterized protein</fullName>
    </submittedName>
</protein>
<evidence type="ECO:0000313" key="2">
    <source>
        <dbReference type="Proteomes" id="UP001597187"/>
    </source>
</evidence>
<accession>A0ABD6AZV3</accession>